<evidence type="ECO:0000313" key="2">
    <source>
        <dbReference type="EMBL" id="TNN59336.1"/>
    </source>
</evidence>
<dbReference type="Proteomes" id="UP000314294">
    <property type="component" value="Unassembled WGS sequence"/>
</dbReference>
<organism evidence="2 3">
    <name type="scientific">Liparis tanakae</name>
    <name type="common">Tanaka's snailfish</name>
    <dbReference type="NCBI Taxonomy" id="230148"/>
    <lineage>
        <taxon>Eukaryota</taxon>
        <taxon>Metazoa</taxon>
        <taxon>Chordata</taxon>
        <taxon>Craniata</taxon>
        <taxon>Vertebrata</taxon>
        <taxon>Euteleostomi</taxon>
        <taxon>Actinopterygii</taxon>
        <taxon>Neopterygii</taxon>
        <taxon>Teleostei</taxon>
        <taxon>Neoteleostei</taxon>
        <taxon>Acanthomorphata</taxon>
        <taxon>Eupercaria</taxon>
        <taxon>Perciformes</taxon>
        <taxon>Cottioidei</taxon>
        <taxon>Cottales</taxon>
        <taxon>Liparidae</taxon>
        <taxon>Liparis</taxon>
    </lineage>
</organism>
<evidence type="ECO:0000256" key="1">
    <source>
        <dbReference type="SAM" id="MobiDB-lite"/>
    </source>
</evidence>
<name>A0A4Z2H0R2_9TELE</name>
<feature type="compositionally biased region" description="Polar residues" evidence="1">
    <location>
        <begin position="29"/>
        <end position="45"/>
    </location>
</feature>
<gene>
    <name evidence="2" type="ORF">EYF80_030439</name>
</gene>
<evidence type="ECO:0000313" key="3">
    <source>
        <dbReference type="Proteomes" id="UP000314294"/>
    </source>
</evidence>
<sequence>MTSLHQTRSRHRGSARVALIIRHAARAPQTTSFADSETANYTNGDGQEKHEYLADSANNTVKKRKKANVEHGAGEHRAGPVKRGGVREVHGAGWAVLQFSRTPGRYGCCKDYRDSAYRDSAYRDSAYRGSAYRGSAYRGLDYELQKIGL</sequence>
<proteinExistence type="predicted"/>
<comment type="caution">
    <text evidence="2">The sequence shown here is derived from an EMBL/GenBank/DDBJ whole genome shotgun (WGS) entry which is preliminary data.</text>
</comment>
<keyword evidence="3" id="KW-1185">Reference proteome</keyword>
<dbReference type="EMBL" id="SRLO01000358">
    <property type="protein sequence ID" value="TNN59336.1"/>
    <property type="molecule type" value="Genomic_DNA"/>
</dbReference>
<dbReference type="AlphaFoldDB" id="A0A4Z2H0R2"/>
<accession>A0A4Z2H0R2</accession>
<feature type="region of interest" description="Disordered" evidence="1">
    <location>
        <begin position="29"/>
        <end position="48"/>
    </location>
</feature>
<reference evidence="2 3" key="1">
    <citation type="submission" date="2019-03" db="EMBL/GenBank/DDBJ databases">
        <title>First draft genome of Liparis tanakae, snailfish: a comprehensive survey of snailfish specific genes.</title>
        <authorList>
            <person name="Kim W."/>
            <person name="Song I."/>
            <person name="Jeong J.-H."/>
            <person name="Kim D."/>
            <person name="Kim S."/>
            <person name="Ryu S."/>
            <person name="Song J.Y."/>
            <person name="Lee S.K."/>
        </authorList>
    </citation>
    <scope>NUCLEOTIDE SEQUENCE [LARGE SCALE GENOMIC DNA]</scope>
    <source>
        <tissue evidence="2">Muscle</tissue>
    </source>
</reference>
<protein>
    <submittedName>
        <fullName evidence="2">Uncharacterized protein</fullName>
    </submittedName>
</protein>